<dbReference type="EMBL" id="CAKOGL010000007">
    <property type="protein sequence ID" value="CAH2089018.1"/>
    <property type="molecule type" value="Genomic_DNA"/>
</dbReference>
<sequence>MEEEKSKCIFCKQHHGKLKLFTEESFKKCKQVLKQRALHNLKFKDLVFPEDLYDYGYHRECYKNFTALPTRHYIELFNEKVENSKEVMGNFTPHNLEDKINKVFTKEIKFLICHNKKLLAPKHVSVIGEELLDNLRDQDILNKAALILRKSVLQIEKKNC</sequence>
<name>A0AAU9TQK6_EUPED</name>
<dbReference type="Proteomes" id="UP001153954">
    <property type="component" value="Unassembled WGS sequence"/>
</dbReference>
<reference evidence="1" key="1">
    <citation type="submission" date="2022-03" db="EMBL/GenBank/DDBJ databases">
        <authorList>
            <person name="Tunstrom K."/>
        </authorList>
    </citation>
    <scope>NUCLEOTIDE SEQUENCE</scope>
</reference>
<evidence type="ECO:0000313" key="1">
    <source>
        <dbReference type="EMBL" id="CAH2089018.1"/>
    </source>
</evidence>
<protein>
    <recommendedName>
        <fullName evidence="3">PARP-type domain-containing protein</fullName>
    </recommendedName>
</protein>
<evidence type="ECO:0008006" key="3">
    <source>
        <dbReference type="Google" id="ProtNLM"/>
    </source>
</evidence>
<keyword evidence="2" id="KW-1185">Reference proteome</keyword>
<organism evidence="1 2">
    <name type="scientific">Euphydryas editha</name>
    <name type="common">Edith's checkerspot</name>
    <dbReference type="NCBI Taxonomy" id="104508"/>
    <lineage>
        <taxon>Eukaryota</taxon>
        <taxon>Metazoa</taxon>
        <taxon>Ecdysozoa</taxon>
        <taxon>Arthropoda</taxon>
        <taxon>Hexapoda</taxon>
        <taxon>Insecta</taxon>
        <taxon>Pterygota</taxon>
        <taxon>Neoptera</taxon>
        <taxon>Endopterygota</taxon>
        <taxon>Lepidoptera</taxon>
        <taxon>Glossata</taxon>
        <taxon>Ditrysia</taxon>
        <taxon>Papilionoidea</taxon>
        <taxon>Nymphalidae</taxon>
        <taxon>Nymphalinae</taxon>
        <taxon>Euphydryas</taxon>
    </lineage>
</organism>
<proteinExistence type="predicted"/>
<comment type="caution">
    <text evidence="1">The sequence shown here is derived from an EMBL/GenBank/DDBJ whole genome shotgun (WGS) entry which is preliminary data.</text>
</comment>
<evidence type="ECO:0000313" key="2">
    <source>
        <dbReference type="Proteomes" id="UP001153954"/>
    </source>
</evidence>
<accession>A0AAU9TQK6</accession>
<dbReference type="AlphaFoldDB" id="A0AAU9TQK6"/>
<gene>
    <name evidence="1" type="ORF">EEDITHA_LOCUS5115</name>
</gene>